<accession>A0ABD2AR14</accession>
<reference evidence="2 3" key="1">
    <citation type="journal article" date="2024" name="Ann. Entomol. Soc. Am.">
        <title>Genomic analyses of the southern and eastern yellowjacket wasps (Hymenoptera: Vespidae) reveal evolutionary signatures of social life.</title>
        <authorList>
            <person name="Catto M.A."/>
            <person name="Caine P.B."/>
            <person name="Orr S.E."/>
            <person name="Hunt B.G."/>
            <person name="Goodisman M.A.D."/>
        </authorList>
    </citation>
    <scope>NUCLEOTIDE SEQUENCE [LARGE SCALE GENOMIC DNA]</scope>
    <source>
        <strain evidence="2">232</strain>
        <tissue evidence="2">Head and thorax</tissue>
    </source>
</reference>
<dbReference type="Proteomes" id="UP001607303">
    <property type="component" value="Unassembled WGS sequence"/>
</dbReference>
<evidence type="ECO:0000313" key="2">
    <source>
        <dbReference type="EMBL" id="KAL2723064.1"/>
    </source>
</evidence>
<gene>
    <name evidence="2" type="ORF">V1477_019655</name>
</gene>
<keyword evidence="3" id="KW-1185">Reference proteome</keyword>
<evidence type="ECO:0000256" key="1">
    <source>
        <dbReference type="SAM" id="MobiDB-lite"/>
    </source>
</evidence>
<organism evidence="2 3">
    <name type="scientific">Vespula maculifrons</name>
    <name type="common">Eastern yellow jacket</name>
    <name type="synonym">Wasp</name>
    <dbReference type="NCBI Taxonomy" id="7453"/>
    <lineage>
        <taxon>Eukaryota</taxon>
        <taxon>Metazoa</taxon>
        <taxon>Ecdysozoa</taxon>
        <taxon>Arthropoda</taxon>
        <taxon>Hexapoda</taxon>
        <taxon>Insecta</taxon>
        <taxon>Pterygota</taxon>
        <taxon>Neoptera</taxon>
        <taxon>Endopterygota</taxon>
        <taxon>Hymenoptera</taxon>
        <taxon>Apocrita</taxon>
        <taxon>Aculeata</taxon>
        <taxon>Vespoidea</taxon>
        <taxon>Vespidae</taxon>
        <taxon>Vespinae</taxon>
        <taxon>Vespula</taxon>
    </lineage>
</organism>
<proteinExistence type="predicted"/>
<dbReference type="AlphaFoldDB" id="A0ABD2AR14"/>
<evidence type="ECO:0000313" key="3">
    <source>
        <dbReference type="Proteomes" id="UP001607303"/>
    </source>
</evidence>
<feature type="region of interest" description="Disordered" evidence="1">
    <location>
        <begin position="83"/>
        <end position="102"/>
    </location>
</feature>
<comment type="caution">
    <text evidence="2">The sequence shown here is derived from an EMBL/GenBank/DDBJ whole genome shotgun (WGS) entry which is preliminary data.</text>
</comment>
<sequence>MLTLVATEEAFNPAVNQCENADPTDFTANPLETQEAPKRRPRKGHTEGCSSSVAKKKNEVFESKWNEDERYEKLSITKKQIWKEEEAEEEEEEKRANKQPRKAQANVCRFITRERRRINVGIFLTTFRTIRAVTGEPRRKYLSATAIATATATATVTATALSHTKTRSFLIEEGYIPENLDRIPHTVSSTDYLPQSLTDYPKTTPLGELCPR</sequence>
<dbReference type="EMBL" id="JAYRBN010000115">
    <property type="protein sequence ID" value="KAL2723064.1"/>
    <property type="molecule type" value="Genomic_DNA"/>
</dbReference>
<name>A0ABD2AR14_VESMC</name>
<feature type="region of interest" description="Disordered" evidence="1">
    <location>
        <begin position="15"/>
        <end position="53"/>
    </location>
</feature>
<protein>
    <submittedName>
        <fullName evidence="2">Uncharacterized protein</fullName>
    </submittedName>
</protein>